<evidence type="ECO:0000256" key="1">
    <source>
        <dbReference type="SAM" id="Coils"/>
    </source>
</evidence>
<dbReference type="InterPro" id="IPR022205">
    <property type="entry name" value="DUF3732"/>
</dbReference>
<proteinExistence type="predicted"/>
<dbReference type="Gene3D" id="3.40.50.300">
    <property type="entry name" value="P-loop containing nucleotide triphosphate hydrolases"/>
    <property type="match status" value="1"/>
</dbReference>
<dbReference type="AlphaFoldDB" id="A0A5D4M2W2"/>
<reference evidence="2 3" key="1">
    <citation type="submission" date="2019-08" db="EMBL/GenBank/DDBJ databases">
        <title>Bacillus genomes from the desert of Cuatro Cienegas, Coahuila.</title>
        <authorList>
            <person name="Olmedo-Alvarez G."/>
        </authorList>
    </citation>
    <scope>NUCLEOTIDE SEQUENCE [LARGE SCALE GENOMIC DNA]</scope>
    <source>
        <strain evidence="2 3">CH128b_4D</strain>
    </source>
</reference>
<dbReference type="SUPFAM" id="SSF52540">
    <property type="entry name" value="P-loop containing nucleoside triphosphate hydrolases"/>
    <property type="match status" value="1"/>
</dbReference>
<feature type="coiled-coil region" evidence="1">
    <location>
        <begin position="197"/>
        <end position="231"/>
    </location>
</feature>
<gene>
    <name evidence="2" type="ORF">FZC84_20570</name>
</gene>
<protein>
    <submittedName>
        <fullName evidence="2">DUF3732 domain-containing protein</fullName>
    </submittedName>
</protein>
<keyword evidence="1" id="KW-0175">Coiled coil</keyword>
<comment type="caution">
    <text evidence="2">The sequence shown here is derived from an EMBL/GenBank/DDBJ whole genome shotgun (WGS) entry which is preliminary data.</text>
</comment>
<sequence length="627" mass="73395">MNFNIRNILLWCENGTLRNLSFKENKINVITGDSGTGKTAIWSIIDYCLLNSDKINIPEKTIGESVSWYGIRIEINGKIYTIGRNSFLDSKDASKLFYFSGEGDIPNKPESNIRSKDLRRILESEFSIDNNVKVPYGGKVIKKGSKVSFRYFLLFNAQTQNIIINDEVYFPKQSVPKYSEALDRIFDMALTIDNIEETLVREKISELKKNKRRLERKQDSMEVELDLFNEELTEMVRKAKEYSLIDEDISDYEKAFDELKEILEKPIRHLEYKENHETNEYDNLIRQQLGLKRKIKNLRSFNKEYAEYKSLLNKSYDSLKPIEFVKNNKSELISDEITNRFMGQFEKQLRIIKEKLSKKSPISIKVNQEINEYIEQLKEIERKLSLFNTPLDPSQELNNNFDRLITLGEIKAKVNLFKDRSAVVDYSNEIDSIEEDIEALSIGLTSHEDRKSSILTWLEELIQEYLDESKDALGNYADYRAVFNYSDKTLKLREPKTPNIIDTVGSSSNDLFLHICLFLGLHDLFLQAKSPFVPNFLFLDQPSRPYYEDGKPKEGQVIKGTDREKISIAFRVLNYFMRKVLNRRDSFQMIIVEHIPPEIWEEQGLESVHLVEEFRNGNYLINEENME</sequence>
<organism evidence="2 3">
    <name type="scientific">Rossellomorea vietnamensis</name>
    <dbReference type="NCBI Taxonomy" id="218284"/>
    <lineage>
        <taxon>Bacteria</taxon>
        <taxon>Bacillati</taxon>
        <taxon>Bacillota</taxon>
        <taxon>Bacilli</taxon>
        <taxon>Bacillales</taxon>
        <taxon>Bacillaceae</taxon>
        <taxon>Rossellomorea</taxon>
    </lineage>
</organism>
<dbReference type="RefSeq" id="WP_148955082.1">
    <property type="nucleotide sequence ID" value="NZ_VTEG01000025.1"/>
</dbReference>
<name>A0A5D4M2W2_9BACI</name>
<accession>A0A5D4M2W2</accession>
<dbReference type="InterPro" id="IPR027417">
    <property type="entry name" value="P-loop_NTPase"/>
</dbReference>
<evidence type="ECO:0000313" key="3">
    <source>
        <dbReference type="Proteomes" id="UP000325182"/>
    </source>
</evidence>
<dbReference type="Proteomes" id="UP000325182">
    <property type="component" value="Unassembled WGS sequence"/>
</dbReference>
<dbReference type="EMBL" id="VTEG01000025">
    <property type="protein sequence ID" value="TYR96274.1"/>
    <property type="molecule type" value="Genomic_DNA"/>
</dbReference>
<dbReference type="Pfam" id="PF12532">
    <property type="entry name" value="DUF3732"/>
    <property type="match status" value="1"/>
</dbReference>
<evidence type="ECO:0000313" key="2">
    <source>
        <dbReference type="EMBL" id="TYR96274.1"/>
    </source>
</evidence>